<evidence type="ECO:0000313" key="3">
    <source>
        <dbReference type="EMBL" id="SIS39600.1"/>
    </source>
</evidence>
<protein>
    <recommendedName>
        <fullName evidence="5">Oxygen tolerance</fullName>
    </recommendedName>
</protein>
<evidence type="ECO:0000313" key="4">
    <source>
        <dbReference type="Proteomes" id="UP000185728"/>
    </source>
</evidence>
<keyword evidence="2" id="KW-0732">Signal</keyword>
<feature type="transmembrane region" description="Helical" evidence="1">
    <location>
        <begin position="347"/>
        <end position="371"/>
    </location>
</feature>
<evidence type="ECO:0000256" key="2">
    <source>
        <dbReference type="SAM" id="SignalP"/>
    </source>
</evidence>
<gene>
    <name evidence="3" type="ORF">SAMN05421766_101467</name>
</gene>
<evidence type="ECO:0000256" key="1">
    <source>
        <dbReference type="SAM" id="Phobius"/>
    </source>
</evidence>
<name>A0ABY1KIS3_9FLAO</name>
<keyword evidence="1" id="KW-0472">Membrane</keyword>
<sequence length="554" mass="62945">MLKNYLLNQRNNKLLPIRRFTLLCFLLMAFSAFSQKSPKVSTEVDTTSIKIGEQVRFTLTVEADTTAQVIFPEGQTFSPLETVEAFATDTTRQNDRMTLQKIYALTQFDSGSYKIPAQRIDINGNGFLTDSTTIINVANVAVDTLAQKMYDIKPLMEVEKSKAKLWLWILGILLGLLLIGAPVYWFFFRKKPLTEEEKVALLPPYDRALLELKKLENSRYIIQDEYKQYYSELTDIVRSYLEEDVHVSALESTTDELINKLELLKDAGELQIEEDTLLQFKRILQTADLVKFAKSKPESSVAEQDRKAIEEIVIKTHEALPEPTEEELMEQEEFKEELERKKQKKKIVYASLALFGLLVIGASTATAYYGFTYVKDTLLGHPTKELLEGEWVASSYGYPPINLETPHVLKRQETKLSPEMKANIKDLQMFSYSNTEALFTVGTSSTTLTQEVEPEFNKSIESFIENLEKQGAKNIITKQEEFTTLTGVKGIKVFGSGKFPVPQSKELVDGKYAILLFGGKGFQQQVILNWLDGDTYAQKIVDRILGSVEVKTEL</sequence>
<evidence type="ECO:0008006" key="5">
    <source>
        <dbReference type="Google" id="ProtNLM"/>
    </source>
</evidence>
<keyword evidence="1" id="KW-0812">Transmembrane</keyword>
<reference evidence="3 4" key="1">
    <citation type="submission" date="2017-01" db="EMBL/GenBank/DDBJ databases">
        <authorList>
            <person name="Varghese N."/>
            <person name="Submissions S."/>
        </authorList>
    </citation>
    <scope>NUCLEOTIDE SEQUENCE [LARGE SCALE GENOMIC DNA]</scope>
    <source>
        <strain evidence="3 4">DSM 2061</strain>
    </source>
</reference>
<proteinExistence type="predicted"/>
<comment type="caution">
    <text evidence="3">The sequence shown here is derived from an EMBL/GenBank/DDBJ whole genome shotgun (WGS) entry which is preliminary data.</text>
</comment>
<feature type="transmembrane region" description="Helical" evidence="1">
    <location>
        <begin position="165"/>
        <end position="188"/>
    </location>
</feature>
<keyword evidence="1" id="KW-1133">Transmembrane helix</keyword>
<feature type="chain" id="PRO_5046524469" description="Oxygen tolerance" evidence="2">
    <location>
        <begin position="35"/>
        <end position="554"/>
    </location>
</feature>
<dbReference type="Proteomes" id="UP000185728">
    <property type="component" value="Unassembled WGS sequence"/>
</dbReference>
<organism evidence="3 4">
    <name type="scientific">Zobellia uliginosa</name>
    <dbReference type="NCBI Taxonomy" id="143224"/>
    <lineage>
        <taxon>Bacteria</taxon>
        <taxon>Pseudomonadati</taxon>
        <taxon>Bacteroidota</taxon>
        <taxon>Flavobacteriia</taxon>
        <taxon>Flavobacteriales</taxon>
        <taxon>Flavobacteriaceae</taxon>
        <taxon>Zobellia</taxon>
    </lineage>
</organism>
<accession>A0ABY1KIS3</accession>
<dbReference type="EMBL" id="FTOB01000001">
    <property type="protein sequence ID" value="SIS39600.1"/>
    <property type="molecule type" value="Genomic_DNA"/>
</dbReference>
<keyword evidence="4" id="KW-1185">Reference proteome</keyword>
<feature type="signal peptide" evidence="2">
    <location>
        <begin position="1"/>
        <end position="34"/>
    </location>
</feature>